<dbReference type="NCBIfam" id="TIGR00342">
    <property type="entry name" value="tRNA uracil 4-sulfurtransferase ThiI"/>
    <property type="match status" value="1"/>
</dbReference>
<evidence type="ECO:0000256" key="2">
    <source>
        <dbReference type="ARBA" id="ARBA00022490"/>
    </source>
</evidence>
<dbReference type="SUPFAM" id="SSF143437">
    <property type="entry name" value="THUMP domain-like"/>
    <property type="match status" value="1"/>
</dbReference>
<dbReference type="GO" id="GO:0140741">
    <property type="term" value="F:tRNA-uracil-4 sulfurtransferase activity"/>
    <property type="evidence" value="ECO:0007669"/>
    <property type="project" value="UniProtKB-EC"/>
</dbReference>
<dbReference type="InterPro" id="IPR050102">
    <property type="entry name" value="tRNA_sulfurtransferase_ThiI"/>
</dbReference>
<evidence type="ECO:0000256" key="6">
    <source>
        <dbReference type="ARBA" id="ARBA00022840"/>
    </source>
</evidence>
<dbReference type="InterPro" id="IPR020536">
    <property type="entry name" value="ThiI_AANH"/>
</dbReference>
<dbReference type="eggNOG" id="arCOG02021">
    <property type="taxonomic scope" value="Archaea"/>
</dbReference>
<evidence type="ECO:0000256" key="8">
    <source>
        <dbReference type="ARBA" id="ARBA00022977"/>
    </source>
</evidence>
<evidence type="ECO:0000256" key="9">
    <source>
        <dbReference type="ARBA" id="ARBA00023157"/>
    </source>
</evidence>
<evidence type="ECO:0000313" key="14">
    <source>
        <dbReference type="EMBL" id="AFL66709.1"/>
    </source>
</evidence>
<dbReference type="CDD" id="cd01712">
    <property type="entry name" value="PPase_ThiI"/>
    <property type="match status" value="1"/>
</dbReference>
<dbReference type="PROSITE" id="PS50206">
    <property type="entry name" value="RHODANESE_3"/>
    <property type="match status" value="1"/>
</dbReference>
<comment type="similarity">
    <text evidence="11">Belongs to the ThiI family.</text>
</comment>
<dbReference type="KEGG" id="dfd:Desfe_0818"/>
<evidence type="ECO:0000256" key="3">
    <source>
        <dbReference type="ARBA" id="ARBA00022555"/>
    </source>
</evidence>
<feature type="binding site" evidence="11">
    <location>
        <begin position="178"/>
        <end position="179"/>
    </location>
    <ligand>
        <name>ATP</name>
        <dbReference type="ChEBI" id="CHEBI:30616"/>
    </ligand>
</feature>
<dbReference type="InterPro" id="IPR049961">
    <property type="entry name" value="ThiI_N"/>
</dbReference>
<dbReference type="AlphaFoldDB" id="I3XRY5"/>
<dbReference type="InterPro" id="IPR001763">
    <property type="entry name" value="Rhodanese-like_dom"/>
</dbReference>
<dbReference type="GO" id="GO:0000049">
    <property type="term" value="F:tRNA binding"/>
    <property type="evidence" value="ECO:0007669"/>
    <property type="project" value="UniProtKB-UniRule"/>
</dbReference>
<dbReference type="CDD" id="cd00158">
    <property type="entry name" value="RHOD"/>
    <property type="match status" value="1"/>
</dbReference>
<feature type="binding site" evidence="11">
    <location>
        <position position="282"/>
    </location>
    <ligand>
        <name>ATP</name>
        <dbReference type="ChEBI" id="CHEBI:30616"/>
    </ligand>
</feature>
<dbReference type="Pfam" id="PF22025">
    <property type="entry name" value="ThiI_fer"/>
    <property type="match status" value="1"/>
</dbReference>
<dbReference type="GO" id="GO:0009228">
    <property type="term" value="P:thiamine biosynthetic process"/>
    <property type="evidence" value="ECO:0007669"/>
    <property type="project" value="UniProtKB-KW"/>
</dbReference>
<feature type="binding site" evidence="11">
    <location>
        <position position="260"/>
    </location>
    <ligand>
        <name>ATP</name>
        <dbReference type="ChEBI" id="CHEBI:30616"/>
    </ligand>
</feature>
<dbReference type="GO" id="GO:0052837">
    <property type="term" value="P:thiazole biosynthetic process"/>
    <property type="evidence" value="ECO:0007669"/>
    <property type="project" value="TreeGrafter"/>
</dbReference>
<dbReference type="GeneID" id="13061192"/>
<dbReference type="Pfam" id="PF02926">
    <property type="entry name" value="THUMP"/>
    <property type="match status" value="1"/>
</dbReference>
<dbReference type="RefSeq" id="WP_014767609.1">
    <property type="nucleotide sequence ID" value="NC_018001.1"/>
</dbReference>
<dbReference type="Gene3D" id="3.30.2130.30">
    <property type="match status" value="1"/>
</dbReference>
<keyword evidence="3 11" id="KW-0820">tRNA-binding</keyword>
<dbReference type="EMBL" id="CP003321">
    <property type="protein sequence ID" value="AFL66709.1"/>
    <property type="molecule type" value="Genomic_DNA"/>
</dbReference>
<dbReference type="GO" id="GO:0004810">
    <property type="term" value="F:CCA tRNA nucleotidyltransferase activity"/>
    <property type="evidence" value="ECO:0007669"/>
    <property type="project" value="InterPro"/>
</dbReference>
<keyword evidence="4 11" id="KW-0808">Transferase</keyword>
<dbReference type="PANTHER" id="PTHR43209">
    <property type="entry name" value="TRNA SULFURTRANSFERASE"/>
    <property type="match status" value="1"/>
</dbReference>
<evidence type="ECO:0000256" key="5">
    <source>
        <dbReference type="ARBA" id="ARBA00022741"/>
    </source>
</evidence>
<proteinExistence type="inferred from homology"/>
<dbReference type="CDD" id="cd11716">
    <property type="entry name" value="THUMP_ThiI"/>
    <property type="match status" value="1"/>
</dbReference>
<evidence type="ECO:0000256" key="7">
    <source>
        <dbReference type="ARBA" id="ARBA00022884"/>
    </source>
</evidence>
<feature type="domain" description="Rhodanese" evidence="12">
    <location>
        <begin position="400"/>
        <end position="482"/>
    </location>
</feature>
<organism evidence="14 15">
    <name type="scientific">Desulfurococcus amylolyticus DSM 16532</name>
    <dbReference type="NCBI Taxonomy" id="768672"/>
    <lineage>
        <taxon>Archaea</taxon>
        <taxon>Thermoproteota</taxon>
        <taxon>Thermoprotei</taxon>
        <taxon>Desulfurococcales</taxon>
        <taxon>Desulfurococcaceae</taxon>
        <taxon>Desulfurococcus</taxon>
    </lineage>
</organism>
<accession>I3XRY5</accession>
<dbReference type="PANTHER" id="PTHR43209:SF1">
    <property type="entry name" value="TRNA SULFURTRANSFERASE"/>
    <property type="match status" value="1"/>
</dbReference>
<dbReference type="GO" id="GO:0005829">
    <property type="term" value="C:cytosol"/>
    <property type="evidence" value="ECO:0007669"/>
    <property type="project" value="TreeGrafter"/>
</dbReference>
<evidence type="ECO:0000256" key="4">
    <source>
        <dbReference type="ARBA" id="ARBA00022679"/>
    </source>
</evidence>
<protein>
    <recommendedName>
        <fullName evidence="11">tRNA sulfurtransferase</fullName>
        <ecNumber evidence="11">2.8.1.4</ecNumber>
    </recommendedName>
    <alternativeName>
        <fullName evidence="11">Sulfur carrier protein ThiS sulfurtransferase</fullName>
    </alternativeName>
    <alternativeName>
        <fullName evidence="11">Thiamine biosynthesis protein ThiI</fullName>
    </alternativeName>
    <alternativeName>
        <fullName evidence="11">tRNA 4-thiouridine synthase</fullName>
    </alternativeName>
</protein>
<dbReference type="HOGENOM" id="CLU_037952_4_1_2"/>
<evidence type="ECO:0000313" key="15">
    <source>
        <dbReference type="Proteomes" id="UP000006175"/>
    </source>
</evidence>
<name>I3XRY5_DESAM</name>
<comment type="pathway">
    <text evidence="11">Cofactor biosynthesis; thiamine diphosphate biosynthesis.</text>
</comment>
<dbReference type="EC" id="2.8.1.4" evidence="11"/>
<evidence type="ECO:0000256" key="11">
    <source>
        <dbReference type="HAMAP-Rule" id="MF_00021"/>
    </source>
</evidence>
<evidence type="ECO:0000259" key="12">
    <source>
        <dbReference type="PROSITE" id="PS50206"/>
    </source>
</evidence>
<dbReference type="SUPFAM" id="SSF52821">
    <property type="entry name" value="Rhodanese/Cell cycle control phosphatase"/>
    <property type="match status" value="1"/>
</dbReference>
<keyword evidence="10" id="KW-0676">Redox-active center</keyword>
<dbReference type="SMART" id="SM00981">
    <property type="entry name" value="THUMP"/>
    <property type="match status" value="1"/>
</dbReference>
<comment type="function">
    <text evidence="11">Catalyzes the ATP-dependent transfer of a sulfur to tRNA to produce 4-thiouridine in position 8 of tRNAs, which functions as a near-UV photosensor. Also catalyzes the transfer of sulfur to the sulfur carrier protein ThiS, forming ThiS-thiocarboxylate. This is a step in the synthesis of thiazole, in the thiamine biosynthesis pathway. The sulfur is donated as persulfide by IscS.</text>
</comment>
<comment type="caution">
    <text evidence="11">Lacks conserved residue(s) required for the propagation of feature annotation.</text>
</comment>
<dbReference type="UniPathway" id="UPA00060"/>
<dbReference type="HAMAP" id="MF_00021">
    <property type="entry name" value="ThiI"/>
    <property type="match status" value="1"/>
</dbReference>
<dbReference type="Pfam" id="PF00581">
    <property type="entry name" value="Rhodanese"/>
    <property type="match status" value="1"/>
</dbReference>
<keyword evidence="6 11" id="KW-0067">ATP-binding</keyword>
<gene>
    <name evidence="11" type="primary">thiI</name>
    <name evidence="14" type="ORF">Desfe_0818</name>
</gene>
<keyword evidence="7 11" id="KW-0694">RNA-binding</keyword>
<reference evidence="14 15" key="1">
    <citation type="journal article" date="2012" name="J. Bacteriol.">
        <title>Complete Genome Sequence of Desulfurococcus fermentans, a Hyperthermophilic Cellulolytic Crenarchaeon Isolated from a Freshwater Hot Spring in Kamchatka, Russia.</title>
        <authorList>
            <person name="Susanti D."/>
            <person name="Johnson E.F."/>
            <person name="Rodriguez J.R."/>
            <person name="Anderson I."/>
            <person name="Perevalova A.A."/>
            <person name="Kyrpides N."/>
            <person name="Lucas S."/>
            <person name="Han J."/>
            <person name="Lapidus A."/>
            <person name="Cheng J.F."/>
            <person name="Goodwin L."/>
            <person name="Pitluck S."/>
            <person name="Mavrommatis K."/>
            <person name="Peters L."/>
            <person name="Land M.L."/>
            <person name="Hauser L."/>
            <person name="Gopalan V."/>
            <person name="Chan P.P."/>
            <person name="Lowe T.M."/>
            <person name="Atomi H."/>
            <person name="Bonch-Osmolovskaya E.A."/>
            <person name="Woyke T."/>
            <person name="Mukhopadhyay B."/>
        </authorList>
    </citation>
    <scope>NUCLEOTIDE SEQUENCE [LARGE SCALE GENOMIC DNA]</scope>
    <source>
        <strain evidence="14 15">DSM 16532</strain>
    </source>
</reference>
<dbReference type="GO" id="GO:0005524">
    <property type="term" value="F:ATP binding"/>
    <property type="evidence" value="ECO:0007669"/>
    <property type="project" value="UniProtKB-UniRule"/>
</dbReference>
<dbReference type="InterPro" id="IPR014729">
    <property type="entry name" value="Rossmann-like_a/b/a_fold"/>
</dbReference>
<dbReference type="eggNOG" id="arCOG00038">
    <property type="taxonomic scope" value="Archaea"/>
</dbReference>
<dbReference type="InterPro" id="IPR036873">
    <property type="entry name" value="Rhodanese-like_dom_sf"/>
</dbReference>
<feature type="active site" description="Cysteine persulfide intermediate" evidence="11">
    <location>
        <position position="444"/>
    </location>
</feature>
<feature type="binding site" evidence="11">
    <location>
        <position position="291"/>
    </location>
    <ligand>
        <name>ATP</name>
        <dbReference type="ChEBI" id="CHEBI:30616"/>
    </ligand>
</feature>
<dbReference type="Pfam" id="PF02568">
    <property type="entry name" value="ThiI"/>
    <property type="match status" value="1"/>
</dbReference>
<dbReference type="PROSITE" id="PS51165">
    <property type="entry name" value="THUMP"/>
    <property type="match status" value="1"/>
</dbReference>
<evidence type="ECO:0000256" key="1">
    <source>
        <dbReference type="ARBA" id="ARBA00004496"/>
    </source>
</evidence>
<dbReference type="OrthoDB" id="372227at2157"/>
<keyword evidence="2 11" id="KW-0963">Cytoplasm</keyword>
<dbReference type="InterPro" id="IPR049962">
    <property type="entry name" value="THUMP_ThiI"/>
</dbReference>
<dbReference type="Gene3D" id="3.40.50.620">
    <property type="entry name" value="HUPs"/>
    <property type="match status" value="1"/>
</dbReference>
<sequence length="482" mass="53889">MPTYLITVAGEIPLKSKKTRSRLYYRLIDNIRRRLARRNITLQAAKVIDAKILVETQVEALQELSRVFGVHRVSEVQVLEFRDLDELAKEIASRTIERVRNRKFAVRAKRSGRHGFTSLDVAREIGALLKPYSKGVDLENPDIEVEVEVRGNKAYLYSNAAMGPGGLPLGSSGRALVLFSGGFDSPVAAWMIAKRGVEVDFLHYVMGSSEVSRQAFAVARKLSEEWLSSYNPRFITVDFTPLIAEIGERIEWGYRQVVLRALMYMVADKIATELGYNTIVTGEALSQASSQTLANLVAVESAVSPRSIILRPLIGFDKEEIIEYSRRIGLYDYSSRVAEACAIAPTHVVTRISSEKLKSLIERLDMRLVERMAGEYRVVDVFSASPEEAVPGYSEEIDSIPGDSIIIDVRSYEEYKRDALPGAIHLSMVDFNNLPRDKPIVLYCTTGGISLLLARELRGKGFKAYSLRGGLARYRAGLEKTR</sequence>
<comment type="subcellular location">
    <subcellularLocation>
        <location evidence="1 11">Cytoplasm</location>
    </subcellularLocation>
</comment>
<dbReference type="SUPFAM" id="SSF52402">
    <property type="entry name" value="Adenine nucleotide alpha hydrolases-like"/>
    <property type="match status" value="1"/>
</dbReference>
<dbReference type="GO" id="GO:0002937">
    <property type="term" value="P:tRNA 4-thiouridine biosynthesis"/>
    <property type="evidence" value="ECO:0007669"/>
    <property type="project" value="TreeGrafter"/>
</dbReference>
<feature type="binding site" evidence="11">
    <location>
        <begin position="203"/>
        <end position="204"/>
    </location>
    <ligand>
        <name>ATP</name>
        <dbReference type="ChEBI" id="CHEBI:30616"/>
    </ligand>
</feature>
<dbReference type="SMART" id="SM00450">
    <property type="entry name" value="RHOD"/>
    <property type="match status" value="1"/>
</dbReference>
<keyword evidence="5 11" id="KW-0547">Nucleotide-binding</keyword>
<comment type="catalytic activity">
    <reaction evidence="11">
        <text>[ThiI sulfur-carrier protein]-S-sulfanyl-L-cysteine + a uridine in tRNA + 2 reduced [2Fe-2S]-[ferredoxin] + ATP + H(+) = [ThiI sulfur-carrier protein]-L-cysteine + a 4-thiouridine in tRNA + 2 oxidized [2Fe-2S]-[ferredoxin] + AMP + diphosphate</text>
        <dbReference type="Rhea" id="RHEA:24176"/>
        <dbReference type="Rhea" id="RHEA-COMP:10000"/>
        <dbReference type="Rhea" id="RHEA-COMP:10001"/>
        <dbReference type="Rhea" id="RHEA-COMP:13337"/>
        <dbReference type="Rhea" id="RHEA-COMP:13338"/>
        <dbReference type="Rhea" id="RHEA-COMP:13339"/>
        <dbReference type="Rhea" id="RHEA-COMP:13340"/>
        <dbReference type="ChEBI" id="CHEBI:15378"/>
        <dbReference type="ChEBI" id="CHEBI:29950"/>
        <dbReference type="ChEBI" id="CHEBI:30616"/>
        <dbReference type="ChEBI" id="CHEBI:33019"/>
        <dbReference type="ChEBI" id="CHEBI:33737"/>
        <dbReference type="ChEBI" id="CHEBI:33738"/>
        <dbReference type="ChEBI" id="CHEBI:61963"/>
        <dbReference type="ChEBI" id="CHEBI:65315"/>
        <dbReference type="ChEBI" id="CHEBI:136798"/>
        <dbReference type="ChEBI" id="CHEBI:456215"/>
        <dbReference type="EC" id="2.8.1.4"/>
    </reaction>
</comment>
<keyword evidence="15" id="KW-1185">Reference proteome</keyword>
<evidence type="ECO:0000259" key="13">
    <source>
        <dbReference type="PROSITE" id="PS51165"/>
    </source>
</evidence>
<dbReference type="InterPro" id="IPR003720">
    <property type="entry name" value="tRNA_STrfase"/>
</dbReference>
<dbReference type="InterPro" id="IPR004114">
    <property type="entry name" value="THUMP_dom"/>
</dbReference>
<dbReference type="Proteomes" id="UP000006175">
    <property type="component" value="Chromosome"/>
</dbReference>
<evidence type="ECO:0000256" key="10">
    <source>
        <dbReference type="ARBA" id="ARBA00023284"/>
    </source>
</evidence>
<keyword evidence="8 11" id="KW-0784">Thiamine biosynthesis</keyword>
<dbReference type="InterPro" id="IPR054173">
    <property type="entry name" value="ThiI_fer"/>
</dbReference>
<dbReference type="Gene3D" id="3.40.250.10">
    <property type="entry name" value="Rhodanese-like domain"/>
    <property type="match status" value="1"/>
</dbReference>
<feature type="domain" description="THUMP" evidence="13">
    <location>
        <begin position="58"/>
        <end position="160"/>
    </location>
</feature>
<keyword evidence="9" id="KW-1015">Disulfide bond</keyword>
<dbReference type="GO" id="GO:0009229">
    <property type="term" value="P:thiamine diphosphate biosynthetic process"/>
    <property type="evidence" value="ECO:0007669"/>
    <property type="project" value="UniProtKB-UniRule"/>
</dbReference>
<comment type="catalytic activity">
    <reaction evidence="11">
        <text>[ThiS sulfur-carrier protein]-C-terminal Gly-Gly-AMP + S-sulfanyl-L-cysteinyl-[cysteine desulfurase] + AH2 = [ThiS sulfur-carrier protein]-C-terminal-Gly-aminoethanethioate + L-cysteinyl-[cysteine desulfurase] + A + AMP + 2 H(+)</text>
        <dbReference type="Rhea" id="RHEA:43340"/>
        <dbReference type="Rhea" id="RHEA-COMP:12157"/>
        <dbReference type="Rhea" id="RHEA-COMP:12158"/>
        <dbReference type="Rhea" id="RHEA-COMP:12910"/>
        <dbReference type="Rhea" id="RHEA-COMP:19908"/>
        <dbReference type="ChEBI" id="CHEBI:13193"/>
        <dbReference type="ChEBI" id="CHEBI:15378"/>
        <dbReference type="ChEBI" id="CHEBI:17499"/>
        <dbReference type="ChEBI" id="CHEBI:29950"/>
        <dbReference type="ChEBI" id="CHEBI:61963"/>
        <dbReference type="ChEBI" id="CHEBI:90618"/>
        <dbReference type="ChEBI" id="CHEBI:232372"/>
        <dbReference type="ChEBI" id="CHEBI:456215"/>
    </reaction>
</comment>